<feature type="region of interest" description="Disordered" evidence="1">
    <location>
        <begin position="1"/>
        <end position="50"/>
    </location>
</feature>
<reference evidence="2" key="1">
    <citation type="submission" date="2018-08" db="EMBL/GenBank/DDBJ databases">
        <authorList>
            <person name="Rossello M."/>
        </authorList>
    </citation>
    <scope>NUCLEOTIDE SEQUENCE [LARGE SCALE GENOMIC DNA]</scope>
    <source>
        <strain evidence="2">cv. Chinese Spring</strain>
    </source>
</reference>
<feature type="compositionally biased region" description="Pro residues" evidence="1">
    <location>
        <begin position="24"/>
        <end position="46"/>
    </location>
</feature>
<feature type="compositionally biased region" description="Basic and acidic residues" evidence="1">
    <location>
        <begin position="1"/>
        <end position="13"/>
    </location>
</feature>
<evidence type="ECO:0000256" key="1">
    <source>
        <dbReference type="SAM" id="MobiDB-lite"/>
    </source>
</evidence>
<dbReference type="Gramene" id="TraesCS7D02G307400.1">
    <property type="protein sequence ID" value="TraesCS7D02G307400.1.cds1"/>
    <property type="gene ID" value="TraesCS7D02G307400"/>
</dbReference>
<dbReference type="AlphaFoldDB" id="A0A3B6TSU9"/>
<dbReference type="Gramene" id="TraesCS7D03G0734500.1">
    <property type="protein sequence ID" value="TraesCS7D03G0734500.1.CDS1"/>
    <property type="gene ID" value="TraesCS7D03G0734500"/>
</dbReference>
<proteinExistence type="predicted"/>
<dbReference type="EnsemblPlants" id="TraesCS7D02G307400.1">
    <property type="protein sequence ID" value="TraesCS7D02G307400.1.cds1"/>
    <property type="gene ID" value="TraesCS7D02G307400"/>
</dbReference>
<dbReference type="OrthoDB" id="10437501at2759"/>
<evidence type="ECO:0000313" key="3">
    <source>
        <dbReference type="Proteomes" id="UP000019116"/>
    </source>
</evidence>
<sequence>MWPIRPCERECLARHPAGSEPRRPPLAPTGPRQRPPPCSGSPPAPLLRPGRTWASMVSRQDNPATDGVVPAVVPGVPPAVLEPLRPLLAAQAEALGAELQALFAARLEVLFKPLQDLVAAVESWTAQVSSLWEPMEDIGGSQDLANVESAPPAVAVGEDCSALVVAGCSAELSEKAQSVDDPPALEKVMLEDDPPDLASVLPGMSTLEEPKVSSAPCTGKPSKELIQMGADEPLGRASSPRGEFLEELALTVSSSPQVLQVGEAAPSLFERRSCRLDKKNKDCDIPVAKRAEYRRAEAFGEVPTLKSKGKASEEDLNEKMQHYLQMYKKEHTPKVIEAVHALVQANA</sequence>
<evidence type="ECO:0000313" key="2">
    <source>
        <dbReference type="EnsemblPlants" id="TraesCS7D02G307400.1.cds1"/>
    </source>
</evidence>
<reference evidence="2" key="2">
    <citation type="submission" date="2018-10" db="UniProtKB">
        <authorList>
            <consortium name="EnsemblPlants"/>
        </authorList>
    </citation>
    <scope>IDENTIFICATION</scope>
</reference>
<dbReference type="Proteomes" id="UP000019116">
    <property type="component" value="Chromosome 7D"/>
</dbReference>
<accession>A0A3B6TSU9</accession>
<dbReference type="Gramene" id="TraesLDM7D03G04405870.1">
    <property type="protein sequence ID" value="TraesLDM7D03G04405870.1.CDS1"/>
    <property type="gene ID" value="TraesLDM7D03G04405870"/>
</dbReference>
<organism evidence="2">
    <name type="scientific">Triticum aestivum</name>
    <name type="common">Wheat</name>
    <dbReference type="NCBI Taxonomy" id="4565"/>
    <lineage>
        <taxon>Eukaryota</taxon>
        <taxon>Viridiplantae</taxon>
        <taxon>Streptophyta</taxon>
        <taxon>Embryophyta</taxon>
        <taxon>Tracheophyta</taxon>
        <taxon>Spermatophyta</taxon>
        <taxon>Magnoliopsida</taxon>
        <taxon>Liliopsida</taxon>
        <taxon>Poales</taxon>
        <taxon>Poaceae</taxon>
        <taxon>BOP clade</taxon>
        <taxon>Pooideae</taxon>
        <taxon>Triticodae</taxon>
        <taxon>Triticeae</taxon>
        <taxon>Triticinae</taxon>
        <taxon>Triticum</taxon>
    </lineage>
</organism>
<protein>
    <submittedName>
        <fullName evidence="2">Uncharacterized protein</fullName>
    </submittedName>
</protein>
<dbReference type="Gramene" id="TraesCAD_scaffold_073690_01G000100.1">
    <property type="protein sequence ID" value="TraesCAD_scaffold_073690_01G000100.1"/>
    <property type="gene ID" value="TraesCAD_scaffold_073690_01G000100"/>
</dbReference>
<name>A0A3B6TSU9_WHEAT</name>
<keyword evidence="3" id="KW-1185">Reference proteome</keyword>